<dbReference type="AlphaFoldDB" id="A0A9P6A5H2"/>
<organism evidence="1 2">
    <name type="scientific">Pleurotus eryngii</name>
    <name type="common">Boletus of the steppes</name>
    <dbReference type="NCBI Taxonomy" id="5323"/>
    <lineage>
        <taxon>Eukaryota</taxon>
        <taxon>Fungi</taxon>
        <taxon>Dikarya</taxon>
        <taxon>Basidiomycota</taxon>
        <taxon>Agaricomycotina</taxon>
        <taxon>Agaricomycetes</taxon>
        <taxon>Agaricomycetidae</taxon>
        <taxon>Agaricales</taxon>
        <taxon>Pleurotineae</taxon>
        <taxon>Pleurotaceae</taxon>
        <taxon>Pleurotus</taxon>
    </lineage>
</organism>
<protein>
    <submittedName>
        <fullName evidence="1">Uncharacterized protein</fullName>
    </submittedName>
</protein>
<comment type="caution">
    <text evidence="1">The sequence shown here is derived from an EMBL/GenBank/DDBJ whole genome shotgun (WGS) entry which is preliminary data.</text>
</comment>
<gene>
    <name evidence="1" type="ORF">BDN71DRAFT_594539</name>
</gene>
<evidence type="ECO:0000313" key="2">
    <source>
        <dbReference type="Proteomes" id="UP000807025"/>
    </source>
</evidence>
<sequence>MVDSDDEIVIEAREQWRIVLTHYKHLVSEGAIHAPLPAQHELPSEDDDGITGARISPEDILQGLVENVNPILGEIINGNTNPRSSVLEHYVLTIGGDRLRLNGICIFCHSNPDSTDEAAGKDHREHFSQHVIHCEVKNTPNTRRCPICAQLIPVPNKGHSFSKEECEAMEPMCVVLLKRRTWK</sequence>
<dbReference type="EMBL" id="MU154543">
    <property type="protein sequence ID" value="KAF9497581.1"/>
    <property type="molecule type" value="Genomic_DNA"/>
</dbReference>
<dbReference type="Proteomes" id="UP000807025">
    <property type="component" value="Unassembled WGS sequence"/>
</dbReference>
<reference evidence="1" key="1">
    <citation type="submission" date="2020-11" db="EMBL/GenBank/DDBJ databases">
        <authorList>
            <consortium name="DOE Joint Genome Institute"/>
            <person name="Ahrendt S."/>
            <person name="Riley R."/>
            <person name="Andreopoulos W."/>
            <person name="Labutti K."/>
            <person name="Pangilinan J."/>
            <person name="Ruiz-Duenas F.J."/>
            <person name="Barrasa J.M."/>
            <person name="Sanchez-Garcia M."/>
            <person name="Camarero S."/>
            <person name="Miyauchi S."/>
            <person name="Serrano A."/>
            <person name="Linde D."/>
            <person name="Babiker R."/>
            <person name="Drula E."/>
            <person name="Ayuso-Fernandez I."/>
            <person name="Pacheco R."/>
            <person name="Padilla G."/>
            <person name="Ferreira P."/>
            <person name="Barriuso J."/>
            <person name="Kellner H."/>
            <person name="Castanera R."/>
            <person name="Alfaro M."/>
            <person name="Ramirez L."/>
            <person name="Pisabarro A.G."/>
            <person name="Kuo A."/>
            <person name="Tritt A."/>
            <person name="Lipzen A."/>
            <person name="He G."/>
            <person name="Yan M."/>
            <person name="Ng V."/>
            <person name="Cullen D."/>
            <person name="Martin F."/>
            <person name="Rosso M.-N."/>
            <person name="Henrissat B."/>
            <person name="Hibbett D."/>
            <person name="Martinez A.T."/>
            <person name="Grigoriev I.V."/>
        </authorList>
    </citation>
    <scope>NUCLEOTIDE SEQUENCE</scope>
    <source>
        <strain evidence="1">ATCC 90797</strain>
    </source>
</reference>
<name>A0A9P6A5H2_PLEER</name>
<keyword evidence="2" id="KW-1185">Reference proteome</keyword>
<proteinExistence type="predicted"/>
<dbReference type="OrthoDB" id="3271023at2759"/>
<accession>A0A9P6A5H2</accession>
<evidence type="ECO:0000313" key="1">
    <source>
        <dbReference type="EMBL" id="KAF9497581.1"/>
    </source>
</evidence>